<feature type="transmembrane region" description="Helical" evidence="7">
    <location>
        <begin position="74"/>
        <end position="92"/>
    </location>
</feature>
<dbReference type="Gene3D" id="1.20.1250.20">
    <property type="entry name" value="MFS general substrate transporter like domains"/>
    <property type="match status" value="1"/>
</dbReference>
<feature type="transmembrane region" description="Helical" evidence="7">
    <location>
        <begin position="158"/>
        <end position="181"/>
    </location>
</feature>
<proteinExistence type="predicted"/>
<name>A0ABR8S6E8_9BURK</name>
<evidence type="ECO:0000313" key="8">
    <source>
        <dbReference type="EMBL" id="MBD7959026.1"/>
    </source>
</evidence>
<gene>
    <name evidence="8" type="ORF">H9646_00885</name>
</gene>
<keyword evidence="4 7" id="KW-1133">Transmembrane helix</keyword>
<dbReference type="PANTHER" id="PTHR23501">
    <property type="entry name" value="MAJOR FACILITATOR SUPERFAMILY"/>
    <property type="match status" value="1"/>
</dbReference>
<protein>
    <submittedName>
        <fullName evidence="8">MFS transporter</fullName>
    </submittedName>
</protein>
<feature type="transmembrane region" description="Helical" evidence="7">
    <location>
        <begin position="104"/>
        <end position="122"/>
    </location>
</feature>
<evidence type="ECO:0000256" key="1">
    <source>
        <dbReference type="ARBA" id="ARBA00004127"/>
    </source>
</evidence>
<feature type="transmembrane region" description="Helical" evidence="7">
    <location>
        <begin position="328"/>
        <end position="353"/>
    </location>
</feature>
<evidence type="ECO:0000256" key="2">
    <source>
        <dbReference type="ARBA" id="ARBA00022448"/>
    </source>
</evidence>
<evidence type="ECO:0000256" key="5">
    <source>
        <dbReference type="ARBA" id="ARBA00023136"/>
    </source>
</evidence>
<keyword evidence="9" id="KW-1185">Reference proteome</keyword>
<feature type="transmembrane region" description="Helical" evidence="7">
    <location>
        <begin position="128"/>
        <end position="151"/>
    </location>
</feature>
<evidence type="ECO:0000256" key="3">
    <source>
        <dbReference type="ARBA" id="ARBA00022692"/>
    </source>
</evidence>
<comment type="caution">
    <text evidence="8">The sequence shown here is derived from an EMBL/GenBank/DDBJ whole genome shotgun (WGS) entry which is preliminary data.</text>
</comment>
<feature type="transmembrane region" description="Helical" evidence="7">
    <location>
        <begin position="418"/>
        <end position="442"/>
    </location>
</feature>
<feature type="region of interest" description="Disordered" evidence="6">
    <location>
        <begin position="546"/>
        <end position="578"/>
    </location>
</feature>
<comment type="subcellular location">
    <subcellularLocation>
        <location evidence="1">Endomembrane system</location>
        <topology evidence="1">Multi-pass membrane protein</topology>
    </subcellularLocation>
</comment>
<dbReference type="EMBL" id="JACSQK010000001">
    <property type="protein sequence ID" value="MBD7959026.1"/>
    <property type="molecule type" value="Genomic_DNA"/>
</dbReference>
<organism evidence="8 9">
    <name type="scientific">Comamonas avium</name>
    <dbReference type="NCBI Taxonomy" id="2762231"/>
    <lineage>
        <taxon>Bacteria</taxon>
        <taxon>Pseudomonadati</taxon>
        <taxon>Pseudomonadota</taxon>
        <taxon>Betaproteobacteria</taxon>
        <taxon>Burkholderiales</taxon>
        <taxon>Comamonadaceae</taxon>
        <taxon>Comamonas</taxon>
    </lineage>
</organism>
<feature type="transmembrane region" description="Helical" evidence="7">
    <location>
        <begin position="193"/>
        <end position="215"/>
    </location>
</feature>
<evidence type="ECO:0000313" key="9">
    <source>
        <dbReference type="Proteomes" id="UP000634919"/>
    </source>
</evidence>
<feature type="transmembrane region" description="Helical" evidence="7">
    <location>
        <begin position="36"/>
        <end position="54"/>
    </location>
</feature>
<evidence type="ECO:0000256" key="4">
    <source>
        <dbReference type="ARBA" id="ARBA00022989"/>
    </source>
</evidence>
<dbReference type="Pfam" id="PF07690">
    <property type="entry name" value="MFS_1"/>
    <property type="match status" value="1"/>
</dbReference>
<keyword evidence="2" id="KW-0813">Transport</keyword>
<dbReference type="RefSeq" id="WP_191721447.1">
    <property type="nucleotide sequence ID" value="NZ_JACSQK010000001.1"/>
</dbReference>
<feature type="transmembrane region" description="Helical" evidence="7">
    <location>
        <begin position="387"/>
        <end position="406"/>
    </location>
</feature>
<feature type="transmembrane region" description="Helical" evidence="7">
    <location>
        <begin position="513"/>
        <end position="535"/>
    </location>
</feature>
<keyword evidence="3 7" id="KW-0812">Transmembrane</keyword>
<feature type="transmembrane region" description="Helical" evidence="7">
    <location>
        <begin position="288"/>
        <end position="308"/>
    </location>
</feature>
<dbReference type="Proteomes" id="UP000634919">
    <property type="component" value="Unassembled WGS sequence"/>
</dbReference>
<dbReference type="InterPro" id="IPR036259">
    <property type="entry name" value="MFS_trans_sf"/>
</dbReference>
<dbReference type="PANTHER" id="PTHR23501:SF191">
    <property type="entry name" value="VACUOLAR BASIC AMINO ACID TRANSPORTER 4"/>
    <property type="match status" value="1"/>
</dbReference>
<dbReference type="SUPFAM" id="SSF103473">
    <property type="entry name" value="MFS general substrate transporter"/>
    <property type="match status" value="1"/>
</dbReference>
<feature type="transmembrane region" description="Helical" evidence="7">
    <location>
        <begin position="258"/>
        <end position="276"/>
    </location>
</feature>
<evidence type="ECO:0000256" key="7">
    <source>
        <dbReference type="SAM" id="Phobius"/>
    </source>
</evidence>
<evidence type="ECO:0000256" key="6">
    <source>
        <dbReference type="SAM" id="MobiDB-lite"/>
    </source>
</evidence>
<accession>A0ABR8S6E8</accession>
<feature type="transmembrane region" description="Helical" evidence="7">
    <location>
        <begin position="227"/>
        <end position="246"/>
    </location>
</feature>
<reference evidence="8 9" key="1">
    <citation type="submission" date="2020-08" db="EMBL/GenBank/DDBJ databases">
        <title>A Genomic Blueprint of the Chicken Gut Microbiome.</title>
        <authorList>
            <person name="Gilroy R."/>
            <person name="Ravi A."/>
            <person name="Getino M."/>
            <person name="Pursley I."/>
            <person name="Horton D.L."/>
            <person name="Alikhan N.-F."/>
            <person name="Baker D."/>
            <person name="Gharbi K."/>
            <person name="Hall N."/>
            <person name="Watson M."/>
            <person name="Adriaenssens E.M."/>
            <person name="Foster-Nyarko E."/>
            <person name="Jarju S."/>
            <person name="Secka A."/>
            <person name="Antonio M."/>
            <person name="Oren A."/>
            <person name="Chaudhuri R."/>
            <person name="La Ragione R.M."/>
            <person name="Hildebrand F."/>
            <person name="Pallen M.J."/>
        </authorList>
    </citation>
    <scope>NUCLEOTIDE SEQUENCE [LARGE SCALE GENOMIC DNA]</scope>
    <source>
        <strain evidence="8 9">Sa2CVA6</strain>
    </source>
</reference>
<keyword evidence="5 7" id="KW-0472">Membrane</keyword>
<dbReference type="InterPro" id="IPR011701">
    <property type="entry name" value="MFS"/>
</dbReference>
<sequence length="578" mass="62251">MTETVYLRRPPDWEEHEKPALPGSPAMLSHAAWERVCYALVAILVGITGGLGNALFTANLPTIQGQMGLTSSEAAWLTGAFVTFNVTANLLIYKFRQQYGMRLFTEISLGAYALLCLLHLVLGSSASLLWLRAASGLAAAACTSLGTLYMLQALPRTYVLKMLVLGVGISQLATPLAWILSPSLLNHGQWQNLYMLEAGLALLAFAAVVMLKLPAGVHLKAFEPRDFLTMGLLIPGVGLLVAVLVQGTTRWWFNAPELAWMLMAAISLICAGLYLEHHRPNPLLHTRWFAQGATIRFVIGAIVLRFLTTEQSYGVVGLMRTLGMTAEQMQPLFIVILIGTVLGIGASALTFGLETAGKQLLAAIVLLGVAAIMDFDRSSLDRPANFYVSQFFLAMGSGMFMGPLMLQGIAQGLKNGPHFMLTAIVTISLTQTLGGLMGSALLGTYQTYREQAYSVALVEQIDPTHPLVAQRLQLQQQALAPYITDSAQRAAQASAQLAQIVRREAHVQAFNDVFRVIAMAALSYLLWSVLLLGRAKLAASQAARRAASTTHDMGTDAAMEPDDEGGAPPVSTSTPPSR</sequence>